<evidence type="ECO:0000259" key="6">
    <source>
        <dbReference type="PROSITE" id="PS50178"/>
    </source>
</evidence>
<evidence type="ECO:0000256" key="1">
    <source>
        <dbReference type="ARBA" id="ARBA00022723"/>
    </source>
</evidence>
<feature type="compositionally biased region" description="Low complexity" evidence="5">
    <location>
        <begin position="491"/>
        <end position="506"/>
    </location>
</feature>
<dbReference type="PROSITE" id="PS50178">
    <property type="entry name" value="ZF_FYVE"/>
    <property type="match status" value="1"/>
</dbReference>
<evidence type="ECO:0000256" key="5">
    <source>
        <dbReference type="SAM" id="MobiDB-lite"/>
    </source>
</evidence>
<dbReference type="InterPro" id="IPR013083">
    <property type="entry name" value="Znf_RING/FYVE/PHD"/>
</dbReference>
<sequence length="948" mass="105341">MAAVKDINAPPRVVIEDENAARTAGRAFAKQIFTQMQWKRIGTKHDEHAKLYESVANGTASANGRYCVRAVRTMDATMREMEVVLARIARDGSLAALLLESYLSGGAVLEYGQVVHQTGEREHVSIQYASLRPYVTGTLGMENHVLLGYSLATMLQRTRKNKSGESETVAVPSVLHLLRPVDFPELAKKKKRDFQREYLSPNDFSITYIIQEHTPATATKPGKVTLEVMLTCTDEDFLGGRRAPVLSKQKGGLSQKQRMWQDALSLTRVHHLVESYRLNGKSSSAVSTTSSTTSSSRRTATNSQNGSANDANVNGSGAPSTSTGCCICHKKFSPFRWKHRCEVCTRAACDRCLSVIANPAVTRRKKRVCSNCLYGPSGIGGGAPAPPVIQYPQAPHVADAPSMPQAPGQQPQPQQQSPERRCSAPNQCAAPQQQPPMSDSMPSSAASEVRPSATTTSRRYSAPATRTTRSGSRPMPPPIPEYDRLSKRYSSRSSRTNSASSSQFFSDSEDDDGFQLPSSRNHARRAQTVTIDEVHCTPVMERKRSFRMAPSYRNSYSTQQRRRPTEQHDDFHDLRLTTLSLAEAQTNSSYFPRLNLHQLKTPEANYDFDFDWLNIFPKAPVPALENERIHFMESLLKMDPHSIVFLRHDSVLEQQAHRVLDLATQWHGCSINVVSRSHVYCLINASSEMDATTGKPAVAVDDVVPREESASSYAVYHNTPFFVSELSHDVRFHAHPLLTDHNAVSFLSFPIYASIFSSTDQVQCIGTLDLWKLDYVAASSHVSQDWWQKMEALAREIGTRVEELARESSLYLKPRTAKANSMDSSSTCDSRGSTWRDDSFELDLFDLENEGNPSLYASPMDSFRVNTTRSFSVSDGRSWKYYSSSNNDDSDNESTTSSCSNSSRTSRTSRSSRYSARYSAADLHSAIESLLHQANETSSMVYQNGVAI</sequence>
<dbReference type="PANTHER" id="PTHR43102:SF2">
    <property type="entry name" value="GAF DOMAIN-CONTAINING PROTEIN"/>
    <property type="match status" value="1"/>
</dbReference>
<dbReference type="Gene3D" id="3.30.450.40">
    <property type="match status" value="1"/>
</dbReference>
<evidence type="ECO:0000313" key="8">
    <source>
        <dbReference type="Proteomes" id="UP000019132"/>
    </source>
</evidence>
<evidence type="ECO:0000256" key="3">
    <source>
        <dbReference type="ARBA" id="ARBA00022833"/>
    </source>
</evidence>
<evidence type="ECO:0000256" key="2">
    <source>
        <dbReference type="ARBA" id="ARBA00022771"/>
    </source>
</evidence>
<keyword evidence="3" id="KW-0862">Zinc</keyword>
<dbReference type="InterPro" id="IPR011011">
    <property type="entry name" value="Znf_FYVE_PHD"/>
</dbReference>
<feature type="region of interest" description="Disordered" evidence="5">
    <location>
        <begin position="283"/>
        <end position="320"/>
    </location>
</feature>
<feature type="compositionally biased region" description="Polar residues" evidence="5">
    <location>
        <begin position="452"/>
        <end position="471"/>
    </location>
</feature>
<feature type="compositionally biased region" description="Low complexity" evidence="5">
    <location>
        <begin position="424"/>
        <end position="447"/>
    </location>
</feature>
<proteinExistence type="predicted"/>
<dbReference type="CDD" id="cd00065">
    <property type="entry name" value="FYVE_like_SF"/>
    <property type="match status" value="1"/>
</dbReference>
<dbReference type="InterPro" id="IPR029016">
    <property type="entry name" value="GAF-like_dom_sf"/>
</dbReference>
<feature type="compositionally biased region" description="Low complexity" evidence="5">
    <location>
        <begin position="283"/>
        <end position="303"/>
    </location>
</feature>
<name>K3WD86_GLOUD</name>
<organism evidence="7 8">
    <name type="scientific">Globisporangium ultimum (strain ATCC 200006 / CBS 805.95 / DAOM BR144)</name>
    <name type="common">Pythium ultimum</name>
    <dbReference type="NCBI Taxonomy" id="431595"/>
    <lineage>
        <taxon>Eukaryota</taxon>
        <taxon>Sar</taxon>
        <taxon>Stramenopiles</taxon>
        <taxon>Oomycota</taxon>
        <taxon>Peronosporomycetes</taxon>
        <taxon>Pythiales</taxon>
        <taxon>Pythiaceae</taxon>
        <taxon>Globisporangium</taxon>
    </lineage>
</organism>
<dbReference type="GO" id="GO:0008270">
    <property type="term" value="F:zinc ion binding"/>
    <property type="evidence" value="ECO:0007669"/>
    <property type="project" value="UniProtKB-KW"/>
</dbReference>
<dbReference type="OMA" id="GPFRWKK"/>
<dbReference type="Gene3D" id="3.30.40.10">
    <property type="entry name" value="Zinc/RING finger domain, C3HC4 (zinc finger)"/>
    <property type="match status" value="1"/>
</dbReference>
<dbReference type="VEuPathDB" id="FungiDB:PYU1_G002924"/>
<keyword evidence="8" id="KW-1185">Reference proteome</keyword>
<dbReference type="AlphaFoldDB" id="K3WD86"/>
<dbReference type="SUPFAM" id="SSF55781">
    <property type="entry name" value="GAF domain-like"/>
    <property type="match status" value="1"/>
</dbReference>
<keyword evidence="2 4" id="KW-0863">Zinc-finger</keyword>
<dbReference type="EMBL" id="GL376628">
    <property type="status" value="NOT_ANNOTATED_CDS"/>
    <property type="molecule type" value="Genomic_DNA"/>
</dbReference>
<dbReference type="InterPro" id="IPR017455">
    <property type="entry name" value="Znf_FYVE-rel"/>
</dbReference>
<feature type="region of interest" description="Disordered" evidence="5">
    <location>
        <begin position="385"/>
        <end position="527"/>
    </location>
</feature>
<feature type="region of interest" description="Disordered" evidence="5">
    <location>
        <begin position="547"/>
        <end position="569"/>
    </location>
</feature>
<accession>K3WD86</accession>
<feature type="region of interest" description="Disordered" evidence="5">
    <location>
        <begin position="883"/>
        <end position="911"/>
    </location>
</feature>
<dbReference type="PANTHER" id="PTHR43102">
    <property type="entry name" value="SLR1143 PROTEIN"/>
    <property type="match status" value="1"/>
</dbReference>
<dbReference type="SUPFAM" id="SSF57903">
    <property type="entry name" value="FYVE/PHD zinc finger"/>
    <property type="match status" value="1"/>
</dbReference>
<evidence type="ECO:0000313" key="7">
    <source>
        <dbReference type="EnsemblProtists" id="PYU1_T002927"/>
    </source>
</evidence>
<keyword evidence="1" id="KW-0479">Metal-binding</keyword>
<feature type="compositionally biased region" description="Polar residues" evidence="5">
    <location>
        <begin position="304"/>
        <end position="320"/>
    </location>
</feature>
<protein>
    <recommendedName>
        <fullName evidence="6">FYVE-type domain-containing protein</fullName>
    </recommendedName>
</protein>
<evidence type="ECO:0000256" key="4">
    <source>
        <dbReference type="PROSITE-ProRule" id="PRU00091"/>
    </source>
</evidence>
<feature type="compositionally biased region" description="Low complexity" evidence="5">
    <location>
        <begin position="400"/>
        <end position="417"/>
    </location>
</feature>
<reference evidence="8" key="1">
    <citation type="journal article" date="2010" name="Genome Biol.">
        <title>Genome sequence of the necrotrophic plant pathogen Pythium ultimum reveals original pathogenicity mechanisms and effector repertoire.</title>
        <authorList>
            <person name="Levesque C.A."/>
            <person name="Brouwer H."/>
            <person name="Cano L."/>
            <person name="Hamilton J.P."/>
            <person name="Holt C."/>
            <person name="Huitema E."/>
            <person name="Raffaele S."/>
            <person name="Robideau G.P."/>
            <person name="Thines M."/>
            <person name="Win J."/>
            <person name="Zerillo M.M."/>
            <person name="Beakes G.W."/>
            <person name="Boore J.L."/>
            <person name="Busam D."/>
            <person name="Dumas B."/>
            <person name="Ferriera S."/>
            <person name="Fuerstenberg S.I."/>
            <person name="Gachon C.M."/>
            <person name="Gaulin E."/>
            <person name="Govers F."/>
            <person name="Grenville-Briggs L."/>
            <person name="Horner N."/>
            <person name="Hostetler J."/>
            <person name="Jiang R.H."/>
            <person name="Johnson J."/>
            <person name="Krajaejun T."/>
            <person name="Lin H."/>
            <person name="Meijer H.J."/>
            <person name="Moore B."/>
            <person name="Morris P."/>
            <person name="Phuntmart V."/>
            <person name="Puiu D."/>
            <person name="Shetty J."/>
            <person name="Stajich J.E."/>
            <person name="Tripathy S."/>
            <person name="Wawra S."/>
            <person name="van West P."/>
            <person name="Whitty B.R."/>
            <person name="Coutinho P.M."/>
            <person name="Henrissat B."/>
            <person name="Martin F."/>
            <person name="Thomas P.D."/>
            <person name="Tyler B.M."/>
            <person name="De Vries R.P."/>
            <person name="Kamoun S."/>
            <person name="Yandell M."/>
            <person name="Tisserat N."/>
            <person name="Buell C.R."/>
        </authorList>
    </citation>
    <scope>NUCLEOTIDE SEQUENCE</scope>
    <source>
        <strain evidence="8">DAOM:BR144</strain>
    </source>
</reference>
<dbReference type="eggNOG" id="ENOG502SSXV">
    <property type="taxonomic scope" value="Eukaryota"/>
</dbReference>
<dbReference type="Proteomes" id="UP000019132">
    <property type="component" value="Unassembled WGS sequence"/>
</dbReference>
<dbReference type="HOGENOM" id="CLU_013497_0_0_1"/>
<reference evidence="7" key="3">
    <citation type="submission" date="2015-02" db="UniProtKB">
        <authorList>
            <consortium name="EnsemblProtists"/>
        </authorList>
    </citation>
    <scope>IDENTIFICATION</scope>
    <source>
        <strain evidence="7">DAOM BR144</strain>
    </source>
</reference>
<reference evidence="8" key="2">
    <citation type="submission" date="2010-04" db="EMBL/GenBank/DDBJ databases">
        <authorList>
            <person name="Buell R."/>
            <person name="Hamilton J."/>
            <person name="Hostetler J."/>
        </authorList>
    </citation>
    <scope>NUCLEOTIDE SEQUENCE [LARGE SCALE GENOMIC DNA]</scope>
    <source>
        <strain evidence="8">DAOM:BR144</strain>
    </source>
</reference>
<dbReference type="InParanoid" id="K3WD86"/>
<dbReference type="EnsemblProtists" id="PYU1_T002927">
    <property type="protein sequence ID" value="PYU1_T002927"/>
    <property type="gene ID" value="PYU1_G002924"/>
</dbReference>
<feature type="domain" description="FYVE-type" evidence="6">
    <location>
        <begin position="319"/>
        <end position="373"/>
    </location>
</feature>